<dbReference type="SUPFAM" id="SSF52821">
    <property type="entry name" value="Rhodanese/Cell cycle control phosphatase"/>
    <property type="match status" value="1"/>
</dbReference>
<evidence type="ECO:0000256" key="1">
    <source>
        <dbReference type="SAM" id="Phobius"/>
    </source>
</evidence>
<dbReference type="PANTHER" id="PTHR43031">
    <property type="entry name" value="FAD-DEPENDENT OXIDOREDUCTASE"/>
    <property type="match status" value="1"/>
</dbReference>
<organism evidence="3">
    <name type="scientific">hydrothermal vent metagenome</name>
    <dbReference type="NCBI Taxonomy" id="652676"/>
    <lineage>
        <taxon>unclassified sequences</taxon>
        <taxon>metagenomes</taxon>
        <taxon>ecological metagenomes</taxon>
    </lineage>
</organism>
<accession>A0A3B0X3Q3</accession>
<name>A0A3B0X3Q3_9ZZZZ</name>
<keyword evidence="1" id="KW-0472">Membrane</keyword>
<dbReference type="EMBL" id="UOFH01000233">
    <property type="protein sequence ID" value="VAW62915.1"/>
    <property type="molecule type" value="Genomic_DNA"/>
</dbReference>
<dbReference type="PANTHER" id="PTHR43031:SF1">
    <property type="entry name" value="PYRIDINE NUCLEOTIDE-DISULPHIDE OXIDOREDUCTASE"/>
    <property type="match status" value="1"/>
</dbReference>
<dbReference type="InterPro" id="IPR001763">
    <property type="entry name" value="Rhodanese-like_dom"/>
</dbReference>
<evidence type="ECO:0000259" key="2">
    <source>
        <dbReference type="PROSITE" id="PS50206"/>
    </source>
</evidence>
<keyword evidence="3" id="KW-0808">Transferase</keyword>
<dbReference type="InterPro" id="IPR036873">
    <property type="entry name" value="Rhodanese-like_dom_sf"/>
</dbReference>
<gene>
    <name evidence="3" type="ORF">MNBD_GAMMA08-2475</name>
</gene>
<keyword evidence="1" id="KW-1133">Transmembrane helix</keyword>
<proteinExistence type="predicted"/>
<dbReference type="PROSITE" id="PS50206">
    <property type="entry name" value="RHODANESE_3"/>
    <property type="match status" value="1"/>
</dbReference>
<dbReference type="SMART" id="SM00450">
    <property type="entry name" value="RHOD"/>
    <property type="match status" value="1"/>
</dbReference>
<dbReference type="Gene3D" id="3.40.250.10">
    <property type="entry name" value="Rhodanese-like domain"/>
    <property type="match status" value="1"/>
</dbReference>
<sequence length="141" mass="15458">MAQLIEFAQNNLMLVIALGVIGALIIKTEVGLKLSNILQLNVNEAVRLMNDDNVVVLDVREGSEYSAGHIRDAVHIPISELVKRLNELDKYKNKKILAYCRSGNRSNGACRTLGKQGFENVSNLAGGILSWTNANLPVTKK</sequence>
<dbReference type="GO" id="GO:0016740">
    <property type="term" value="F:transferase activity"/>
    <property type="evidence" value="ECO:0007669"/>
    <property type="project" value="UniProtKB-KW"/>
</dbReference>
<keyword evidence="1" id="KW-0812">Transmembrane</keyword>
<dbReference type="AlphaFoldDB" id="A0A3B0X3Q3"/>
<reference evidence="3" key="1">
    <citation type="submission" date="2018-06" db="EMBL/GenBank/DDBJ databases">
        <authorList>
            <person name="Zhirakovskaya E."/>
        </authorList>
    </citation>
    <scope>NUCLEOTIDE SEQUENCE</scope>
</reference>
<dbReference type="InterPro" id="IPR050229">
    <property type="entry name" value="GlpE_sulfurtransferase"/>
</dbReference>
<dbReference type="Pfam" id="PF00581">
    <property type="entry name" value="Rhodanese"/>
    <property type="match status" value="1"/>
</dbReference>
<feature type="domain" description="Rhodanese" evidence="2">
    <location>
        <begin position="50"/>
        <end position="140"/>
    </location>
</feature>
<feature type="transmembrane region" description="Helical" evidence="1">
    <location>
        <begin position="12"/>
        <end position="30"/>
    </location>
</feature>
<evidence type="ECO:0000313" key="3">
    <source>
        <dbReference type="EMBL" id="VAW62915.1"/>
    </source>
</evidence>
<protein>
    <submittedName>
        <fullName evidence="3">FIG136845: Rhodanese-related sulfurtransferase</fullName>
    </submittedName>
</protein>
<dbReference type="CDD" id="cd00158">
    <property type="entry name" value="RHOD"/>
    <property type="match status" value="1"/>
</dbReference>